<evidence type="ECO:0000313" key="1">
    <source>
        <dbReference type="EMBL" id="SDS01919.1"/>
    </source>
</evidence>
<dbReference type="Proteomes" id="UP000198963">
    <property type="component" value="Chromosome I"/>
</dbReference>
<sequence>MLRIKIQKLDYLKAKFSQSYNGIGYEKYTLKLMVCSICLSACKNTTAQISETDKSVKLTTSVKETIETEPTEI</sequence>
<dbReference type="EMBL" id="LT629774">
    <property type="protein sequence ID" value="SDS01919.1"/>
    <property type="molecule type" value="Genomic_DNA"/>
</dbReference>
<dbReference type="AlphaFoldDB" id="A0A1H1NU72"/>
<name>A0A1H1NU72_9FLAO</name>
<reference evidence="1 2" key="1">
    <citation type="submission" date="2016-10" db="EMBL/GenBank/DDBJ databases">
        <authorList>
            <person name="Varghese N."/>
            <person name="Submissions S."/>
        </authorList>
    </citation>
    <scope>NUCLEOTIDE SEQUENCE [LARGE SCALE GENOMIC DNA]</scope>
    <source>
        <strain evidence="1 2">RHA_55</strain>
    </source>
</reference>
<evidence type="ECO:0000313" key="2">
    <source>
        <dbReference type="Proteomes" id="UP000198963"/>
    </source>
</evidence>
<accession>A0A1H1NU72</accession>
<dbReference type="STRING" id="1249933.SAMN04489797_0683"/>
<proteinExistence type="predicted"/>
<organism evidence="1 2">
    <name type="scientific">Winogradskyella sediminis</name>
    <dbReference type="NCBI Taxonomy" id="1382466"/>
    <lineage>
        <taxon>Bacteria</taxon>
        <taxon>Pseudomonadati</taxon>
        <taxon>Bacteroidota</taxon>
        <taxon>Flavobacteriia</taxon>
        <taxon>Flavobacteriales</taxon>
        <taxon>Flavobacteriaceae</taxon>
        <taxon>Winogradskyella</taxon>
    </lineage>
</organism>
<protein>
    <submittedName>
        <fullName evidence="1">Uncharacterized protein</fullName>
    </submittedName>
</protein>
<keyword evidence="2" id="KW-1185">Reference proteome</keyword>
<gene>
    <name evidence="1" type="ORF">SAMN04489797_0683</name>
</gene>